<reference evidence="7" key="2">
    <citation type="submission" date="2017-03" db="EMBL/GenBank/DDBJ databases">
        <title>Bacillus sp. V-88(T) DSM27956, whole genome shotgun sequencing project.</title>
        <authorList>
            <person name="Dastager S.G."/>
            <person name="Neurgaonkar P.S."/>
            <person name="Dharne M.S."/>
        </authorList>
    </citation>
    <scope>NUCLEOTIDE SEQUENCE [LARGE SCALE GENOMIC DNA]</scope>
    <source>
        <strain evidence="7">DSM 25145</strain>
    </source>
</reference>
<feature type="region of interest" description="Disordered" evidence="1">
    <location>
        <begin position="376"/>
        <end position="399"/>
    </location>
</feature>
<evidence type="ECO:0000313" key="5">
    <source>
        <dbReference type="EMBL" id="SIQ42210.1"/>
    </source>
</evidence>
<dbReference type="EMBL" id="FTLX01000002">
    <property type="protein sequence ID" value="SIQ42210.1"/>
    <property type="molecule type" value="Genomic_DNA"/>
</dbReference>
<dbReference type="RefSeq" id="WP_045850828.1">
    <property type="nucleotide sequence ID" value="NZ_FTLX01000002.1"/>
</dbReference>
<dbReference type="InterPro" id="IPR025164">
    <property type="entry name" value="Toastrack_DUF4097"/>
</dbReference>
<dbReference type="Proteomes" id="UP000215545">
    <property type="component" value="Unassembled WGS sequence"/>
</dbReference>
<proteinExistence type="predicted"/>
<dbReference type="PIRSF" id="PIRSF012569">
    <property type="entry name" value="UCP012569"/>
    <property type="match status" value="1"/>
</dbReference>
<gene>
    <name evidence="4" type="ORF">B1B05_06230</name>
    <name evidence="5" type="ORF">SAMN05443094_102471</name>
</gene>
<protein>
    <submittedName>
        <fullName evidence="5">DUF4097 and DUF4098 domain-containing protein YvlB</fullName>
    </submittedName>
    <submittedName>
        <fullName evidence="4">DUF4097 domain-containing protein</fullName>
    </submittedName>
</protein>
<dbReference type="Pfam" id="PF13349">
    <property type="entry name" value="DUF4097"/>
    <property type="match status" value="1"/>
</dbReference>
<reference evidence="4" key="3">
    <citation type="submission" date="2017-03" db="EMBL/GenBank/DDBJ databases">
        <authorList>
            <person name="Dastager S.G."/>
            <person name="Neurgaonkar P.S."/>
            <person name="Dharne M.S."/>
        </authorList>
    </citation>
    <scope>NUCLEOTIDE SEQUENCE</scope>
    <source>
        <strain evidence="4">DSM 25145</strain>
    </source>
</reference>
<dbReference type="EMBL" id="MWSK01000002">
    <property type="protein sequence ID" value="OXS79367.1"/>
    <property type="molecule type" value="Genomic_DNA"/>
</dbReference>
<name>A0A1N6SM77_9BACI</name>
<dbReference type="Pfam" id="PF22746">
    <property type="entry name" value="SHOCT-like_DUF2089-C"/>
    <property type="match status" value="1"/>
</dbReference>
<dbReference type="InterPro" id="IPR016599">
    <property type="entry name" value="UCP012569"/>
</dbReference>
<dbReference type="Gene3D" id="2.160.20.120">
    <property type="match status" value="1"/>
</dbReference>
<dbReference type="InterPro" id="IPR053959">
    <property type="entry name" value="YvlB/LiaX_N"/>
</dbReference>
<evidence type="ECO:0000313" key="7">
    <source>
        <dbReference type="Proteomes" id="UP000215545"/>
    </source>
</evidence>
<dbReference type="STRING" id="1017273.SAMN05443094_102471"/>
<dbReference type="AlphaFoldDB" id="A0A1N6SM77"/>
<accession>A0A1N6SM77</accession>
<organism evidence="5 6">
    <name type="scientific">Domibacillus enclensis</name>
    <dbReference type="NCBI Taxonomy" id="1017273"/>
    <lineage>
        <taxon>Bacteria</taxon>
        <taxon>Bacillati</taxon>
        <taxon>Bacillota</taxon>
        <taxon>Bacilli</taxon>
        <taxon>Bacillales</taxon>
        <taxon>Bacillaceae</taxon>
        <taxon>Domibacillus</taxon>
    </lineage>
</organism>
<evidence type="ECO:0000313" key="4">
    <source>
        <dbReference type="EMBL" id="OXS79367.1"/>
    </source>
</evidence>
<feature type="domain" description="YvlB/LiaX N-terminal" evidence="3">
    <location>
        <begin position="3"/>
        <end position="33"/>
    </location>
</feature>
<evidence type="ECO:0000259" key="2">
    <source>
        <dbReference type="Pfam" id="PF13349"/>
    </source>
</evidence>
<feature type="domain" description="DUF4097" evidence="2">
    <location>
        <begin position="125"/>
        <end position="348"/>
    </location>
</feature>
<dbReference type="OrthoDB" id="2240743at2"/>
<reference evidence="5 6" key="1">
    <citation type="submission" date="2017-01" db="EMBL/GenBank/DDBJ databases">
        <authorList>
            <person name="Mah S.A."/>
            <person name="Swanson W.J."/>
            <person name="Moy G.W."/>
            <person name="Vacquier V.D."/>
        </authorList>
    </citation>
    <scope>NUCLEOTIDE SEQUENCE [LARGE SCALE GENOMIC DNA]</scope>
    <source>
        <strain evidence="5 6">NIO-1016</strain>
    </source>
</reference>
<dbReference type="Proteomes" id="UP000186385">
    <property type="component" value="Unassembled WGS sequence"/>
</dbReference>
<evidence type="ECO:0000259" key="3">
    <source>
        <dbReference type="Pfam" id="PF22746"/>
    </source>
</evidence>
<evidence type="ECO:0000313" key="6">
    <source>
        <dbReference type="Proteomes" id="UP000186385"/>
    </source>
</evidence>
<keyword evidence="7" id="KW-1185">Reference proteome</keyword>
<sequence>MSEEKLRILKMLESGIISADEAVKLIEALEKNNASSKTDTRYSSTKSAESSKGLGSIFEELEKFGQKMSGQRPKTETVTQSKEKIFEFMQSAMQRLKDVEVPFVGKGAEFTHVFHEQDAKPHRLKLETANGAVTIRPWDGEGVKAECHVKVYGAATEEEARESFLKNSIFYAREDKLSFSVGLKLMKTDVTLYIPSSELEDVSVKLFNGAFDMRDVKADKLEVRSGNGKIELKSSRISVIEAETGNGPIRLIDCEGERAELNTFNGAIHMVGTYRFADLQTFNGNVLYDAKTDQAEAVRAESMTGNVELYVPQDLAVKGEMRTTAGRLTVPETGMANVTEKDERIQKSLKFESDNLLDGRQLTIDAETKTGSVTLRMSSLRQTPPPGPDHSDDSFGAGI</sequence>
<evidence type="ECO:0000256" key="1">
    <source>
        <dbReference type="SAM" id="MobiDB-lite"/>
    </source>
</evidence>